<accession>A0A0A2LAB8</accession>
<dbReference type="HOGENOM" id="CLU_1661381_0_0_1"/>
<keyword evidence="3" id="KW-1185">Reference proteome</keyword>
<gene>
    <name evidence="2" type="ORF">PITC_005310</name>
</gene>
<feature type="compositionally biased region" description="Basic and acidic residues" evidence="1">
    <location>
        <begin position="1"/>
        <end position="12"/>
    </location>
</feature>
<comment type="caution">
    <text evidence="2">The sequence shown here is derived from an EMBL/GenBank/DDBJ whole genome shotgun (WGS) entry which is preliminary data.</text>
</comment>
<evidence type="ECO:0000313" key="3">
    <source>
        <dbReference type="Proteomes" id="UP000030104"/>
    </source>
</evidence>
<evidence type="ECO:0000313" key="2">
    <source>
        <dbReference type="EMBL" id="KGO76904.1"/>
    </source>
</evidence>
<sequence>MKADPLHTKPHEQVTTTSSSSSSSTSSAISERDYSGAEMSAGDDMLIPWDLDSKWTKILGGDVNRAHSETELLDEPMGWEQREELLQLPPLSGTDFPFITNSRPLNTNRYDLPVPSEFPLNVTSTASQQCVRAGAFRSGNASDQQCLGNYSSHSTVREY</sequence>
<reference evidence="2 3" key="1">
    <citation type="journal article" date="2015" name="Mol. Plant Microbe Interact.">
        <title>Genome, transcriptome, and functional analyses of Penicillium expansum provide new insights into secondary metabolism and pathogenicity.</title>
        <authorList>
            <person name="Ballester A.R."/>
            <person name="Marcet-Houben M."/>
            <person name="Levin E."/>
            <person name="Sela N."/>
            <person name="Selma-Lazaro C."/>
            <person name="Carmona L."/>
            <person name="Wisniewski M."/>
            <person name="Droby S."/>
            <person name="Gonzalez-Candelas L."/>
            <person name="Gabaldon T."/>
        </authorList>
    </citation>
    <scope>NUCLEOTIDE SEQUENCE [LARGE SCALE GENOMIC DNA]</scope>
    <source>
        <strain evidence="2 3">PHI-1</strain>
    </source>
</reference>
<dbReference type="AlphaFoldDB" id="A0A0A2LAB8"/>
<dbReference type="OrthoDB" id="4330117at2759"/>
<name>A0A0A2LAB8_PENIT</name>
<feature type="compositionally biased region" description="Low complexity" evidence="1">
    <location>
        <begin position="15"/>
        <end position="27"/>
    </location>
</feature>
<protein>
    <submittedName>
        <fullName evidence="2">Uncharacterized protein</fullName>
    </submittedName>
</protein>
<organism evidence="2 3">
    <name type="scientific">Penicillium italicum</name>
    <name type="common">Blue mold</name>
    <dbReference type="NCBI Taxonomy" id="40296"/>
    <lineage>
        <taxon>Eukaryota</taxon>
        <taxon>Fungi</taxon>
        <taxon>Dikarya</taxon>
        <taxon>Ascomycota</taxon>
        <taxon>Pezizomycotina</taxon>
        <taxon>Eurotiomycetes</taxon>
        <taxon>Eurotiomycetidae</taxon>
        <taxon>Eurotiales</taxon>
        <taxon>Aspergillaceae</taxon>
        <taxon>Penicillium</taxon>
    </lineage>
</organism>
<feature type="region of interest" description="Disordered" evidence="1">
    <location>
        <begin position="1"/>
        <end position="36"/>
    </location>
</feature>
<dbReference type="Proteomes" id="UP000030104">
    <property type="component" value="Unassembled WGS sequence"/>
</dbReference>
<proteinExistence type="predicted"/>
<dbReference type="EMBL" id="JQGA01000228">
    <property type="protein sequence ID" value="KGO76904.1"/>
    <property type="molecule type" value="Genomic_DNA"/>
</dbReference>
<evidence type="ECO:0000256" key="1">
    <source>
        <dbReference type="SAM" id="MobiDB-lite"/>
    </source>
</evidence>